<accession>A0A0F9U3D6</accession>
<gene>
    <name evidence="1" type="ORF">LCGC14_0655550</name>
</gene>
<evidence type="ECO:0000313" key="1">
    <source>
        <dbReference type="EMBL" id="KKN48173.1"/>
    </source>
</evidence>
<sequence length="44" mass="5506">MRRHKSETESQRMMLWYEVIEKLIDLYQYCDEQGVINIIMSFFM</sequence>
<reference evidence="1" key="1">
    <citation type="journal article" date="2015" name="Nature">
        <title>Complex archaea that bridge the gap between prokaryotes and eukaryotes.</title>
        <authorList>
            <person name="Spang A."/>
            <person name="Saw J.H."/>
            <person name="Jorgensen S.L."/>
            <person name="Zaremba-Niedzwiedzka K."/>
            <person name="Martijn J."/>
            <person name="Lind A.E."/>
            <person name="van Eijk R."/>
            <person name="Schleper C."/>
            <person name="Guy L."/>
            <person name="Ettema T.J."/>
        </authorList>
    </citation>
    <scope>NUCLEOTIDE SEQUENCE</scope>
</reference>
<organism evidence="1">
    <name type="scientific">marine sediment metagenome</name>
    <dbReference type="NCBI Taxonomy" id="412755"/>
    <lineage>
        <taxon>unclassified sequences</taxon>
        <taxon>metagenomes</taxon>
        <taxon>ecological metagenomes</taxon>
    </lineage>
</organism>
<proteinExistence type="predicted"/>
<protein>
    <submittedName>
        <fullName evidence="1">Uncharacterized protein</fullName>
    </submittedName>
</protein>
<dbReference type="AlphaFoldDB" id="A0A0F9U3D6"/>
<name>A0A0F9U3D6_9ZZZZ</name>
<comment type="caution">
    <text evidence="1">The sequence shown here is derived from an EMBL/GenBank/DDBJ whole genome shotgun (WGS) entry which is preliminary data.</text>
</comment>
<dbReference type="EMBL" id="LAZR01001234">
    <property type="protein sequence ID" value="KKN48173.1"/>
    <property type="molecule type" value="Genomic_DNA"/>
</dbReference>